<keyword evidence="12" id="KW-1185">Reference proteome</keyword>
<dbReference type="AlphaFoldDB" id="A0A923LQX9"/>
<comment type="subcellular location">
    <subcellularLocation>
        <location evidence="1">Cell membrane</location>
    </subcellularLocation>
</comment>
<dbReference type="GO" id="GO:0032049">
    <property type="term" value="P:cardiolipin biosynthetic process"/>
    <property type="evidence" value="ECO:0007669"/>
    <property type="project" value="UniProtKB-UniRule"/>
</dbReference>
<dbReference type="Proteomes" id="UP000606720">
    <property type="component" value="Unassembled WGS sequence"/>
</dbReference>
<feature type="domain" description="PLD phosphodiesterase" evidence="10">
    <location>
        <begin position="248"/>
        <end position="275"/>
    </location>
</feature>
<dbReference type="RefSeq" id="WP_186867449.1">
    <property type="nucleotide sequence ID" value="NZ_JACOPH010000011.1"/>
</dbReference>
<evidence type="ECO:0000256" key="6">
    <source>
        <dbReference type="ARBA" id="ARBA00022989"/>
    </source>
</evidence>
<dbReference type="NCBIfam" id="TIGR04265">
    <property type="entry name" value="bac_cardiolipin"/>
    <property type="match status" value="1"/>
</dbReference>
<keyword evidence="3" id="KW-0808">Transferase</keyword>
<sequence>MRVEQKQSVKNSIGRLIFVGLSVLVQIGWFVLLGIRMQRYSTELALVGSILALLIVLRIYGRHINAAFKIPWTILIMGFPALGLSLYLLLGQSGANRRMRKHFENIDTTFDGLNTQNEQVMAQLESENRRIANQSRYITDYAKYPVFQNTDVEFYDDAAKGLAAQKEALWTAKHFIFMEYHAIEDSESFEGIREILAQKASEGVEVRIFYDDVGSVGFISPEFVKRMEKDGIQCRVFNPMLPVINVFMNNRDHRKITVIDGEIGFTGGYNLADEYFNITHPYGHWKDTGICMKGDAVRSLTVMFLEMWNAIRKSDDTYTPYLKHFPYVSTEQGFIQPYADSPLDSEYVGENVYMNLLKYATKKIYFSTPYLIISDEMNRELCMAAKRGIDVRIITPGIPDKKLVYKITRSYYAPLAAAGVRIYEYTPGFIHAKQCVCDDELAVIGTINLDYRSLYLHFENGVLMYKTKVVSDMAADFDNTFSVCEEVTDRYKGGRSMVLRIGQCMLRLLAPLF</sequence>
<dbReference type="Gene3D" id="3.30.870.10">
    <property type="entry name" value="Endonuclease Chain A"/>
    <property type="match status" value="2"/>
</dbReference>
<dbReference type="GO" id="GO:0005886">
    <property type="term" value="C:plasma membrane"/>
    <property type="evidence" value="ECO:0007669"/>
    <property type="project" value="UniProtKB-SubCell"/>
</dbReference>
<evidence type="ECO:0000259" key="10">
    <source>
        <dbReference type="PROSITE" id="PS50035"/>
    </source>
</evidence>
<evidence type="ECO:0000313" key="11">
    <source>
        <dbReference type="EMBL" id="MBC5714852.1"/>
    </source>
</evidence>
<organism evidence="11 12">
    <name type="scientific">Roseburia zhanii</name>
    <dbReference type="NCBI Taxonomy" id="2763064"/>
    <lineage>
        <taxon>Bacteria</taxon>
        <taxon>Bacillati</taxon>
        <taxon>Bacillota</taxon>
        <taxon>Clostridia</taxon>
        <taxon>Lachnospirales</taxon>
        <taxon>Lachnospiraceae</taxon>
        <taxon>Roseburia</taxon>
    </lineage>
</organism>
<dbReference type="PANTHER" id="PTHR21248:SF22">
    <property type="entry name" value="PHOSPHOLIPASE D"/>
    <property type="match status" value="1"/>
</dbReference>
<accession>A0A923LQX9</accession>
<dbReference type="PROSITE" id="PS50035">
    <property type="entry name" value="PLD"/>
    <property type="match status" value="2"/>
</dbReference>
<keyword evidence="7 9" id="KW-0472">Membrane</keyword>
<dbReference type="GO" id="GO:0008808">
    <property type="term" value="F:cardiolipin synthase activity"/>
    <property type="evidence" value="ECO:0007669"/>
    <property type="project" value="UniProtKB-UniRule"/>
</dbReference>
<evidence type="ECO:0000256" key="1">
    <source>
        <dbReference type="ARBA" id="ARBA00004236"/>
    </source>
</evidence>
<feature type="transmembrane region" description="Helical" evidence="9">
    <location>
        <begin position="72"/>
        <end position="90"/>
    </location>
</feature>
<evidence type="ECO:0000256" key="7">
    <source>
        <dbReference type="ARBA" id="ARBA00023136"/>
    </source>
</evidence>
<keyword evidence="6 9" id="KW-1133">Transmembrane helix</keyword>
<feature type="domain" description="PLD phosphodiesterase" evidence="10">
    <location>
        <begin position="426"/>
        <end position="453"/>
    </location>
</feature>
<dbReference type="EC" id="2.7.8.-" evidence="8"/>
<evidence type="ECO:0000256" key="3">
    <source>
        <dbReference type="ARBA" id="ARBA00022679"/>
    </source>
</evidence>
<keyword evidence="5" id="KW-0677">Repeat</keyword>
<feature type="transmembrane region" description="Helical" evidence="9">
    <location>
        <begin position="12"/>
        <end position="32"/>
    </location>
</feature>
<evidence type="ECO:0000256" key="2">
    <source>
        <dbReference type="ARBA" id="ARBA00022475"/>
    </source>
</evidence>
<evidence type="ECO:0000256" key="5">
    <source>
        <dbReference type="ARBA" id="ARBA00022737"/>
    </source>
</evidence>
<dbReference type="PANTHER" id="PTHR21248">
    <property type="entry name" value="CARDIOLIPIN SYNTHASE"/>
    <property type="match status" value="1"/>
</dbReference>
<dbReference type="CDD" id="cd09160">
    <property type="entry name" value="PLDc_SMU_988_like_2"/>
    <property type="match status" value="1"/>
</dbReference>
<comment type="caution">
    <text evidence="11">The sequence shown here is derived from an EMBL/GenBank/DDBJ whole genome shotgun (WGS) entry which is preliminary data.</text>
</comment>
<feature type="transmembrane region" description="Helical" evidence="9">
    <location>
        <begin position="44"/>
        <end position="60"/>
    </location>
</feature>
<gene>
    <name evidence="11" type="primary">cls</name>
    <name evidence="11" type="ORF">H8S17_11690</name>
</gene>
<evidence type="ECO:0000256" key="9">
    <source>
        <dbReference type="SAM" id="Phobius"/>
    </source>
</evidence>
<dbReference type="InterPro" id="IPR022924">
    <property type="entry name" value="Cardiolipin_synthase"/>
</dbReference>
<dbReference type="InterPro" id="IPR025202">
    <property type="entry name" value="PLD-like_dom"/>
</dbReference>
<reference evidence="11" key="1">
    <citation type="submission" date="2020-08" db="EMBL/GenBank/DDBJ databases">
        <title>Genome public.</title>
        <authorList>
            <person name="Liu C."/>
            <person name="Sun Q."/>
        </authorList>
    </citation>
    <scope>NUCLEOTIDE SEQUENCE</scope>
    <source>
        <strain evidence="11">BX1005</strain>
    </source>
</reference>
<dbReference type="Pfam" id="PF13091">
    <property type="entry name" value="PLDc_2"/>
    <property type="match status" value="2"/>
</dbReference>
<evidence type="ECO:0000256" key="4">
    <source>
        <dbReference type="ARBA" id="ARBA00022692"/>
    </source>
</evidence>
<dbReference type="InterPro" id="IPR001736">
    <property type="entry name" value="PLipase_D/transphosphatidylase"/>
</dbReference>
<evidence type="ECO:0000256" key="8">
    <source>
        <dbReference type="NCBIfam" id="TIGR04265"/>
    </source>
</evidence>
<dbReference type="EMBL" id="JACOPH010000011">
    <property type="protein sequence ID" value="MBC5714852.1"/>
    <property type="molecule type" value="Genomic_DNA"/>
</dbReference>
<dbReference type="SMART" id="SM00155">
    <property type="entry name" value="PLDc"/>
    <property type="match status" value="2"/>
</dbReference>
<protein>
    <recommendedName>
        <fullName evidence="8">Cardiolipin synthase</fullName>
        <ecNumber evidence="8">2.7.8.-</ecNumber>
    </recommendedName>
</protein>
<keyword evidence="2" id="KW-1003">Cell membrane</keyword>
<dbReference type="CDD" id="cd09154">
    <property type="entry name" value="PLDc_SMU_988_like_1"/>
    <property type="match status" value="1"/>
</dbReference>
<name>A0A923LQX9_9FIRM</name>
<proteinExistence type="predicted"/>
<evidence type="ECO:0000313" key="12">
    <source>
        <dbReference type="Proteomes" id="UP000606720"/>
    </source>
</evidence>
<dbReference type="SUPFAM" id="SSF56024">
    <property type="entry name" value="Phospholipase D/nuclease"/>
    <property type="match status" value="2"/>
</dbReference>
<keyword evidence="4 9" id="KW-0812">Transmembrane</keyword>